<dbReference type="RefSeq" id="WP_305161537.1">
    <property type="nucleotide sequence ID" value="NZ_JAUUTW010000026.1"/>
</dbReference>
<dbReference type="GO" id="GO:0003677">
    <property type="term" value="F:DNA binding"/>
    <property type="evidence" value="ECO:0007669"/>
    <property type="project" value="InterPro"/>
</dbReference>
<keyword evidence="2" id="KW-0805">Transcription regulation</keyword>
<protein>
    <submittedName>
        <fullName evidence="7">Sigma-70 family RNA polymerase sigma factor</fullName>
    </submittedName>
</protein>
<name>A0AA90PMW2_9BACI</name>
<evidence type="ECO:0000256" key="1">
    <source>
        <dbReference type="ARBA" id="ARBA00010641"/>
    </source>
</evidence>
<dbReference type="Pfam" id="PF04542">
    <property type="entry name" value="Sigma70_r2"/>
    <property type="match status" value="1"/>
</dbReference>
<dbReference type="PANTHER" id="PTHR43133:SF51">
    <property type="entry name" value="RNA POLYMERASE SIGMA FACTOR"/>
    <property type="match status" value="1"/>
</dbReference>
<gene>
    <name evidence="7" type="ORF">Q8G36_21045</name>
</gene>
<evidence type="ECO:0000313" key="8">
    <source>
        <dbReference type="Proteomes" id="UP001178275"/>
    </source>
</evidence>
<dbReference type="Proteomes" id="UP001178275">
    <property type="component" value="Unassembled WGS sequence"/>
</dbReference>
<dbReference type="InterPro" id="IPR039425">
    <property type="entry name" value="RNA_pol_sigma-70-like"/>
</dbReference>
<dbReference type="SUPFAM" id="SSF88946">
    <property type="entry name" value="Sigma2 domain of RNA polymerase sigma factors"/>
    <property type="match status" value="1"/>
</dbReference>
<dbReference type="SUPFAM" id="SSF88659">
    <property type="entry name" value="Sigma3 and sigma4 domains of RNA polymerase sigma factors"/>
    <property type="match status" value="1"/>
</dbReference>
<dbReference type="InterPro" id="IPR013324">
    <property type="entry name" value="RNA_pol_sigma_r3/r4-like"/>
</dbReference>
<evidence type="ECO:0000256" key="3">
    <source>
        <dbReference type="ARBA" id="ARBA00023082"/>
    </source>
</evidence>
<dbReference type="Gene3D" id="1.10.1740.10">
    <property type="match status" value="1"/>
</dbReference>
<dbReference type="CDD" id="cd06171">
    <property type="entry name" value="Sigma70_r4"/>
    <property type="match status" value="1"/>
</dbReference>
<sequence length="171" mass="20137">MDNNNEYTTDKDGAFLKLFKQYEKDVYRIAYVYLKNKSDALDIVQETAYKTYLKFETLEKESSVKSWIIKTAINSAIDLIRKNKKIIPIETKNIKSIFVENDIPLSISLQNLLTLINEDEKTVLLLKYYQGYTFKEISEFLDIPISTVKSGLYKSLEKMRKYSRRSDFYGF</sequence>
<accession>A0AA90PMW2</accession>
<evidence type="ECO:0000259" key="5">
    <source>
        <dbReference type="Pfam" id="PF04542"/>
    </source>
</evidence>
<comment type="similarity">
    <text evidence="1">Belongs to the sigma-70 factor family. ECF subfamily.</text>
</comment>
<keyword evidence="4" id="KW-0804">Transcription</keyword>
<dbReference type="AlphaFoldDB" id="A0AA90PMW2"/>
<evidence type="ECO:0000313" key="7">
    <source>
        <dbReference type="EMBL" id="MDP1453455.1"/>
    </source>
</evidence>
<dbReference type="Gene3D" id="1.10.10.10">
    <property type="entry name" value="Winged helix-like DNA-binding domain superfamily/Winged helix DNA-binding domain"/>
    <property type="match status" value="1"/>
</dbReference>
<dbReference type="InterPro" id="IPR007627">
    <property type="entry name" value="RNA_pol_sigma70_r2"/>
</dbReference>
<dbReference type="GO" id="GO:0016987">
    <property type="term" value="F:sigma factor activity"/>
    <property type="evidence" value="ECO:0007669"/>
    <property type="project" value="UniProtKB-KW"/>
</dbReference>
<dbReference type="Pfam" id="PF08281">
    <property type="entry name" value="Sigma70_r4_2"/>
    <property type="match status" value="1"/>
</dbReference>
<dbReference type="InterPro" id="IPR013325">
    <property type="entry name" value="RNA_pol_sigma_r2"/>
</dbReference>
<evidence type="ECO:0000256" key="4">
    <source>
        <dbReference type="ARBA" id="ARBA00023163"/>
    </source>
</evidence>
<dbReference type="NCBIfam" id="TIGR02937">
    <property type="entry name" value="sigma70-ECF"/>
    <property type="match status" value="1"/>
</dbReference>
<comment type="caution">
    <text evidence="7">The sequence shown here is derived from an EMBL/GenBank/DDBJ whole genome shotgun (WGS) entry which is preliminary data.</text>
</comment>
<dbReference type="InterPro" id="IPR036388">
    <property type="entry name" value="WH-like_DNA-bd_sf"/>
</dbReference>
<keyword evidence="3" id="KW-0731">Sigma factor</keyword>
<organism evidence="7 8">
    <name type="scientific">Peribacillus frigoritolerans</name>
    <dbReference type="NCBI Taxonomy" id="450367"/>
    <lineage>
        <taxon>Bacteria</taxon>
        <taxon>Bacillati</taxon>
        <taxon>Bacillota</taxon>
        <taxon>Bacilli</taxon>
        <taxon>Bacillales</taxon>
        <taxon>Bacillaceae</taxon>
        <taxon>Peribacillus</taxon>
    </lineage>
</organism>
<dbReference type="InterPro" id="IPR014284">
    <property type="entry name" value="RNA_pol_sigma-70_dom"/>
</dbReference>
<reference evidence="7" key="1">
    <citation type="submission" date="2023-07" db="EMBL/GenBank/DDBJ databases">
        <title>Murine gut Bacillus species.</title>
        <authorList>
            <person name="Gutman E."/>
            <person name="Hashuel R."/>
            <person name="Litvak Y."/>
        </authorList>
    </citation>
    <scope>NUCLEOTIDE SEQUENCE</scope>
    <source>
        <strain evidence="7">RU293</strain>
    </source>
</reference>
<feature type="domain" description="RNA polymerase sigma-70 region 2" evidence="5">
    <location>
        <begin position="18"/>
        <end position="85"/>
    </location>
</feature>
<evidence type="ECO:0000259" key="6">
    <source>
        <dbReference type="Pfam" id="PF08281"/>
    </source>
</evidence>
<dbReference type="GO" id="GO:0006352">
    <property type="term" value="P:DNA-templated transcription initiation"/>
    <property type="evidence" value="ECO:0007669"/>
    <property type="project" value="InterPro"/>
</dbReference>
<evidence type="ECO:0000256" key="2">
    <source>
        <dbReference type="ARBA" id="ARBA00023015"/>
    </source>
</evidence>
<dbReference type="EMBL" id="JAUUTW010000026">
    <property type="protein sequence ID" value="MDP1453455.1"/>
    <property type="molecule type" value="Genomic_DNA"/>
</dbReference>
<feature type="domain" description="RNA polymerase sigma factor 70 region 4 type 2" evidence="6">
    <location>
        <begin position="108"/>
        <end position="159"/>
    </location>
</feature>
<dbReference type="PANTHER" id="PTHR43133">
    <property type="entry name" value="RNA POLYMERASE ECF-TYPE SIGMA FACTO"/>
    <property type="match status" value="1"/>
</dbReference>
<proteinExistence type="inferred from homology"/>
<dbReference type="InterPro" id="IPR013249">
    <property type="entry name" value="RNA_pol_sigma70_r4_t2"/>
</dbReference>